<gene>
    <name evidence="1" type="ORF">BV22DRAFT_287617</name>
</gene>
<name>A0ACB8BPP2_9AGAM</name>
<dbReference type="Proteomes" id="UP000790709">
    <property type="component" value="Unassembled WGS sequence"/>
</dbReference>
<proteinExistence type="predicted"/>
<comment type="caution">
    <text evidence="1">The sequence shown here is derived from an EMBL/GenBank/DDBJ whole genome shotgun (WGS) entry which is preliminary data.</text>
</comment>
<evidence type="ECO:0000313" key="2">
    <source>
        <dbReference type="Proteomes" id="UP000790709"/>
    </source>
</evidence>
<evidence type="ECO:0000313" key="1">
    <source>
        <dbReference type="EMBL" id="KAH7927319.1"/>
    </source>
</evidence>
<reference evidence="1" key="1">
    <citation type="journal article" date="2021" name="New Phytol.">
        <title>Evolutionary innovations through gain and loss of genes in the ectomycorrhizal Boletales.</title>
        <authorList>
            <person name="Wu G."/>
            <person name="Miyauchi S."/>
            <person name="Morin E."/>
            <person name="Kuo A."/>
            <person name="Drula E."/>
            <person name="Varga T."/>
            <person name="Kohler A."/>
            <person name="Feng B."/>
            <person name="Cao Y."/>
            <person name="Lipzen A."/>
            <person name="Daum C."/>
            <person name="Hundley H."/>
            <person name="Pangilinan J."/>
            <person name="Johnson J."/>
            <person name="Barry K."/>
            <person name="LaButti K."/>
            <person name="Ng V."/>
            <person name="Ahrendt S."/>
            <person name="Min B."/>
            <person name="Choi I.G."/>
            <person name="Park H."/>
            <person name="Plett J.M."/>
            <person name="Magnuson J."/>
            <person name="Spatafora J.W."/>
            <person name="Nagy L.G."/>
            <person name="Henrissat B."/>
            <person name="Grigoriev I.V."/>
            <person name="Yang Z.L."/>
            <person name="Xu J."/>
            <person name="Martin F.M."/>
        </authorList>
    </citation>
    <scope>NUCLEOTIDE SEQUENCE</scope>
    <source>
        <strain evidence="1">KUC20120723A-06</strain>
    </source>
</reference>
<dbReference type="EMBL" id="MU266368">
    <property type="protein sequence ID" value="KAH7927319.1"/>
    <property type="molecule type" value="Genomic_DNA"/>
</dbReference>
<sequence>MPVEALDVHAGKSCLSLSSLFRSRPTRSSRNTSDPNIGLDGRYASKQSNLSATEESADLEPCIYYGSCCDFAQDESASTSSEWDALPAYSPNPPSNSLSPEILQTIEDTVDGLDPALRSLSLQIHDHPELMFEEKFAHDILSDFMETHGFTVTRHYLGLDTAWRAEYTHGKGGRTLGINSEMDALPLIGHACGHNLIAISGVGVAIAVKTALRAHNVSGKVVLLGTPGEEGGGGKIILLQRGGYKGMDACLMCHPSPGIPNSVALASTSAMQSMDVEFFGHSAHAGAAPWEGTNALDAAFLAYSSVSVLRQQIKPDHRVHGVIQGNNGSANVIPDYAKMRWFVRAPTRDQLVALRQRVQACFEGAALSTSCRVSIVSGNDMYFDLHQNSVLAEDFASTVSTRFGMRAGSRQKNGASTDFGNVSYELPSIHPSFAIPTQLKGGNHSPPFAESARTTEAHKACMVITKGLASTGFRVIDDDRFFKKVKEAFRVASME</sequence>
<organism evidence="1 2">
    <name type="scientific">Leucogyrophana mollusca</name>
    <dbReference type="NCBI Taxonomy" id="85980"/>
    <lineage>
        <taxon>Eukaryota</taxon>
        <taxon>Fungi</taxon>
        <taxon>Dikarya</taxon>
        <taxon>Basidiomycota</taxon>
        <taxon>Agaricomycotina</taxon>
        <taxon>Agaricomycetes</taxon>
        <taxon>Agaricomycetidae</taxon>
        <taxon>Boletales</taxon>
        <taxon>Boletales incertae sedis</taxon>
        <taxon>Leucogyrophana</taxon>
    </lineage>
</organism>
<keyword evidence="2" id="KW-1185">Reference proteome</keyword>
<protein>
    <submittedName>
        <fullName evidence="1">Amidohydrolase</fullName>
    </submittedName>
</protein>
<accession>A0ACB8BPP2</accession>